<evidence type="ECO:0000313" key="4">
    <source>
        <dbReference type="Proteomes" id="UP000515800"/>
    </source>
</evidence>
<dbReference type="InterPro" id="IPR018392">
    <property type="entry name" value="LysM"/>
</dbReference>
<dbReference type="InterPro" id="IPR035940">
    <property type="entry name" value="CAP_sf"/>
</dbReference>
<dbReference type="SMART" id="SM00257">
    <property type="entry name" value="LysM"/>
    <property type="match status" value="1"/>
</dbReference>
<proteinExistence type="predicted"/>
<dbReference type="EMBL" id="CP060724">
    <property type="protein sequence ID" value="QNN75170.1"/>
    <property type="molecule type" value="Genomic_DNA"/>
</dbReference>
<feature type="region of interest" description="Disordered" evidence="1">
    <location>
        <begin position="184"/>
        <end position="248"/>
    </location>
</feature>
<accession>A0A7G9T4Z5</accession>
<dbReference type="SUPFAM" id="SSF55797">
    <property type="entry name" value="PR-1-like"/>
    <property type="match status" value="1"/>
</dbReference>
<name>A0A7G9T4Z5_9LACO</name>
<evidence type="ECO:0000256" key="1">
    <source>
        <dbReference type="SAM" id="MobiDB-lite"/>
    </source>
</evidence>
<dbReference type="Gene3D" id="3.10.350.10">
    <property type="entry name" value="LysM domain"/>
    <property type="match status" value="1"/>
</dbReference>
<dbReference type="CDD" id="cd05379">
    <property type="entry name" value="CAP_bacterial"/>
    <property type="match status" value="1"/>
</dbReference>
<dbReference type="AlphaFoldDB" id="A0A7G9T4Z5"/>
<organism evidence="3 4">
    <name type="scientific">Weissella diestrammenae</name>
    <dbReference type="NCBI Taxonomy" id="1162633"/>
    <lineage>
        <taxon>Bacteria</taxon>
        <taxon>Bacillati</taxon>
        <taxon>Bacillota</taxon>
        <taxon>Bacilli</taxon>
        <taxon>Lactobacillales</taxon>
        <taxon>Lactobacillaceae</taxon>
        <taxon>Weissella</taxon>
    </lineage>
</organism>
<dbReference type="Proteomes" id="UP000515800">
    <property type="component" value="Chromosome"/>
</dbReference>
<feature type="compositionally biased region" description="Low complexity" evidence="1">
    <location>
        <begin position="185"/>
        <end position="239"/>
    </location>
</feature>
<feature type="region of interest" description="Disordered" evidence="1">
    <location>
        <begin position="94"/>
        <end position="127"/>
    </location>
</feature>
<evidence type="ECO:0000259" key="2">
    <source>
        <dbReference type="PROSITE" id="PS51782"/>
    </source>
</evidence>
<feature type="domain" description="LysM" evidence="2">
    <location>
        <begin position="136"/>
        <end position="180"/>
    </location>
</feature>
<gene>
    <name evidence="3" type="ORF">H9L19_07335</name>
</gene>
<reference evidence="3 4" key="1">
    <citation type="submission" date="2020-08" db="EMBL/GenBank/DDBJ databases">
        <title>Genome sequence of Weissella diestrammenae KACC 16890T.</title>
        <authorList>
            <person name="Hyun D.-W."/>
            <person name="Bae J.-W."/>
        </authorList>
    </citation>
    <scope>NUCLEOTIDE SEQUENCE [LARGE SCALE GENOMIC DNA]</scope>
    <source>
        <strain evidence="3 4">KACC 16890</strain>
    </source>
</reference>
<dbReference type="KEGG" id="wdi:H9L19_07335"/>
<dbReference type="RefSeq" id="WP_187529005.1">
    <property type="nucleotide sequence ID" value="NZ_CP060724.1"/>
</dbReference>
<dbReference type="InterPro" id="IPR036779">
    <property type="entry name" value="LysM_dom_sf"/>
</dbReference>
<dbReference type="InterPro" id="IPR014044">
    <property type="entry name" value="CAP_dom"/>
</dbReference>
<evidence type="ECO:0000313" key="3">
    <source>
        <dbReference type="EMBL" id="QNN75170.1"/>
    </source>
</evidence>
<keyword evidence="4" id="KW-1185">Reference proteome</keyword>
<feature type="compositionally biased region" description="Low complexity" evidence="1">
    <location>
        <begin position="94"/>
        <end position="112"/>
    </location>
</feature>
<dbReference type="Gene3D" id="3.40.33.10">
    <property type="entry name" value="CAP"/>
    <property type="match status" value="1"/>
</dbReference>
<dbReference type="SUPFAM" id="SSF54106">
    <property type="entry name" value="LysM domain"/>
    <property type="match status" value="1"/>
</dbReference>
<dbReference type="Pfam" id="PF01476">
    <property type="entry name" value="LysM"/>
    <property type="match status" value="1"/>
</dbReference>
<dbReference type="PROSITE" id="PS51782">
    <property type="entry name" value="LYSM"/>
    <property type="match status" value="1"/>
</dbReference>
<protein>
    <submittedName>
        <fullName evidence="3">LysM peptidoglycan-binding domain-containing protein</fullName>
    </submittedName>
</protein>
<dbReference type="Pfam" id="PF00188">
    <property type="entry name" value="CAP"/>
    <property type="match status" value="1"/>
</dbReference>
<sequence length="370" mass="36400">MADKKKIALGVVGALGVAATTQIPAVQAAMENLTQSTDNQAINQATSTSAVKETTSKDKGIKTTESVVLSTAAKAVTAAVQIATSEGTIVAAPASAVSDSDSSAQSVASSEATPLTPAESAAVESAQPAALKAGETKYTVADGDTLGSIAASFGLSVEDVIAVNPDIDATALQIGQVIMLPGANSSSAPAQSSSAPAQSSSAPAASSSAPAASSSAPAASSSAPAASSSAPAQSSSAPSTTTPADGLSSAQKATFDALNVLRASKGLKAVTWDAGLAATAQQRANLVNSTGSIPNDHWSWAAGPEVIAIQWAAGAPVINAWNIDDASVGMITDNLGHRRWLLSPDTTKVGFAVSGDVIVGISNGTNFSNI</sequence>
<dbReference type="CDD" id="cd00118">
    <property type="entry name" value="LysM"/>
    <property type="match status" value="1"/>
</dbReference>